<evidence type="ECO:0000313" key="2">
    <source>
        <dbReference type="Proteomes" id="UP001500124"/>
    </source>
</evidence>
<accession>A0ABP9L274</accession>
<evidence type="ECO:0000313" key="1">
    <source>
        <dbReference type="EMBL" id="GAA5069675.1"/>
    </source>
</evidence>
<gene>
    <name evidence="1" type="ORF">GCM10023336_53970</name>
</gene>
<keyword evidence="2" id="KW-1185">Reference proteome</keyword>
<sequence length="59" mass="6174">MGLAVARSPRRLTTDALAATISEGIRVRCGLCPPVMDLGKGAQNGKITPAENLFDSHVP</sequence>
<proteinExistence type="predicted"/>
<dbReference type="Proteomes" id="UP001500124">
    <property type="component" value="Unassembled WGS sequence"/>
</dbReference>
<dbReference type="EMBL" id="BAABKC010000085">
    <property type="protein sequence ID" value="GAA5069675.1"/>
    <property type="molecule type" value="Genomic_DNA"/>
</dbReference>
<organism evidence="1 2">
    <name type="scientific">Streptomyces similanensis</name>
    <dbReference type="NCBI Taxonomy" id="1274988"/>
    <lineage>
        <taxon>Bacteria</taxon>
        <taxon>Bacillati</taxon>
        <taxon>Actinomycetota</taxon>
        <taxon>Actinomycetes</taxon>
        <taxon>Kitasatosporales</taxon>
        <taxon>Streptomycetaceae</taxon>
        <taxon>Streptomyces</taxon>
    </lineage>
</organism>
<comment type="caution">
    <text evidence="1">The sequence shown here is derived from an EMBL/GenBank/DDBJ whole genome shotgun (WGS) entry which is preliminary data.</text>
</comment>
<reference evidence="2" key="1">
    <citation type="journal article" date="2019" name="Int. J. Syst. Evol. Microbiol.">
        <title>The Global Catalogue of Microorganisms (GCM) 10K type strain sequencing project: providing services to taxonomists for standard genome sequencing and annotation.</title>
        <authorList>
            <consortium name="The Broad Institute Genomics Platform"/>
            <consortium name="The Broad Institute Genome Sequencing Center for Infectious Disease"/>
            <person name="Wu L."/>
            <person name="Ma J."/>
        </authorList>
    </citation>
    <scope>NUCLEOTIDE SEQUENCE [LARGE SCALE GENOMIC DNA]</scope>
    <source>
        <strain evidence="2">JCM 18410</strain>
    </source>
</reference>
<protein>
    <submittedName>
        <fullName evidence="1">Uncharacterized protein</fullName>
    </submittedName>
</protein>
<name>A0ABP9L274_9ACTN</name>